<dbReference type="OMA" id="YAFWILT"/>
<dbReference type="GO" id="GO:0030425">
    <property type="term" value="C:dendrite"/>
    <property type="evidence" value="ECO:0007669"/>
    <property type="project" value="TreeGrafter"/>
</dbReference>
<dbReference type="GO" id="GO:0045202">
    <property type="term" value="C:synapse"/>
    <property type="evidence" value="ECO:0007669"/>
    <property type="project" value="TreeGrafter"/>
</dbReference>
<feature type="transmembrane region" description="Helical" evidence="10">
    <location>
        <begin position="70"/>
        <end position="94"/>
    </location>
</feature>
<dbReference type="GO" id="GO:0001609">
    <property type="term" value="F:G protein-coupled adenosine receptor activity"/>
    <property type="evidence" value="ECO:0007669"/>
    <property type="project" value="TreeGrafter"/>
</dbReference>
<evidence type="ECO:0000313" key="12">
    <source>
        <dbReference type="Ensembl" id="ENSPTXP00000011029.1"/>
    </source>
</evidence>
<evidence type="ECO:0000256" key="1">
    <source>
        <dbReference type="ARBA" id="ARBA00004651"/>
    </source>
</evidence>
<dbReference type="PRINTS" id="PR00237">
    <property type="entry name" value="GPCRRHODOPSN"/>
</dbReference>
<evidence type="ECO:0000256" key="9">
    <source>
        <dbReference type="ARBA" id="ARBA00023224"/>
    </source>
</evidence>
<feature type="transmembrane region" description="Helical" evidence="10">
    <location>
        <begin position="130"/>
        <end position="148"/>
    </location>
</feature>
<keyword evidence="2" id="KW-1003">Cell membrane</keyword>
<accession>A0A670YJ23</accession>
<evidence type="ECO:0000256" key="8">
    <source>
        <dbReference type="ARBA" id="ARBA00023180"/>
    </source>
</evidence>
<feature type="transmembrane region" description="Helical" evidence="10">
    <location>
        <begin position="308"/>
        <end position="330"/>
    </location>
</feature>
<dbReference type="Gene3D" id="1.20.1070.10">
    <property type="entry name" value="Rhodopsin 7-helix transmembrane proteins"/>
    <property type="match status" value="1"/>
</dbReference>
<keyword evidence="4 10" id="KW-1133">Transmembrane helix</keyword>
<dbReference type="Ensembl" id="ENSPTXT00000011388.1">
    <property type="protein sequence ID" value="ENSPTXP00000011029.1"/>
    <property type="gene ID" value="ENSPTXG00000007791.1"/>
</dbReference>
<proteinExistence type="predicted"/>
<keyword evidence="13" id="KW-1185">Reference proteome</keyword>
<name>A0A670YJ23_PSETE</name>
<dbReference type="SUPFAM" id="SSF81321">
    <property type="entry name" value="Family A G protein-coupled receptor-like"/>
    <property type="match status" value="1"/>
</dbReference>
<sequence length="413" mass="46660">MVQATGQIPPLSCCFSDFCLLLHTHTSLLTYGEDFSFQSPSCLDFAQVSSNRDANSTDCRLAFAGVVCQLLFMVLLIIAITLGNLVSLLVFFCVRQFRTPQSYLKASLALADLAVGLIVVPYSVYQETNMLAYGCTFVSISTIFLLSVERTITVLKPLHRKTVITKRRITWLILGSWILSFSLAVIPLLSVPNITFEYNPCSKMCNYGFPLNKLPESNWNVMLLYPIFDFALLGGTFVVNTITFATLRQYRKMRKQLREEPQGTHRLSYSDVTAARTIGILTLAFSVAFVPIAVFVVGTVVGYEWCQFSFYAFWILASNSCWNVAIYSVWDPKFRQGMQEMFCKQKLRADSQQYSSHSLESSMVRCCQGDNWFTNHCMHLNSFQNYLPSMLLLGSNIAEAWQSTLPCKSAEQI</sequence>
<keyword evidence="9" id="KW-0807">Transducer</keyword>
<feature type="transmembrane region" description="Helical" evidence="10">
    <location>
        <begin position="223"/>
        <end position="247"/>
    </location>
</feature>
<evidence type="ECO:0000256" key="2">
    <source>
        <dbReference type="ARBA" id="ARBA00022475"/>
    </source>
</evidence>
<reference evidence="12" key="1">
    <citation type="submission" date="2025-08" db="UniProtKB">
        <authorList>
            <consortium name="Ensembl"/>
        </authorList>
    </citation>
    <scope>IDENTIFICATION</scope>
</reference>
<dbReference type="Pfam" id="PF00001">
    <property type="entry name" value="7tm_1"/>
    <property type="match status" value="1"/>
</dbReference>
<dbReference type="PROSITE" id="PS50262">
    <property type="entry name" value="G_PROTEIN_RECEP_F1_2"/>
    <property type="match status" value="1"/>
</dbReference>
<keyword evidence="7" id="KW-0675">Receptor</keyword>
<evidence type="ECO:0000256" key="3">
    <source>
        <dbReference type="ARBA" id="ARBA00022692"/>
    </source>
</evidence>
<feature type="domain" description="G-protein coupled receptors family 1 profile" evidence="11">
    <location>
        <begin position="83"/>
        <end position="327"/>
    </location>
</feature>
<reference evidence="12" key="2">
    <citation type="submission" date="2025-09" db="UniProtKB">
        <authorList>
            <consortium name="Ensembl"/>
        </authorList>
    </citation>
    <scope>IDENTIFICATION</scope>
</reference>
<dbReference type="PANTHER" id="PTHR24246">
    <property type="entry name" value="OLFACTORY RECEPTOR AND ADENOSINE RECEPTOR"/>
    <property type="match status" value="1"/>
</dbReference>
<comment type="subcellular location">
    <subcellularLocation>
        <location evidence="1">Cell membrane</location>
        <topology evidence="1">Multi-pass membrane protein</topology>
    </subcellularLocation>
</comment>
<protein>
    <recommendedName>
        <fullName evidence="11">G-protein coupled receptors family 1 profile domain-containing protein</fullName>
    </recommendedName>
</protein>
<evidence type="ECO:0000256" key="5">
    <source>
        <dbReference type="ARBA" id="ARBA00023040"/>
    </source>
</evidence>
<evidence type="ECO:0000256" key="6">
    <source>
        <dbReference type="ARBA" id="ARBA00023136"/>
    </source>
</evidence>
<keyword evidence="5" id="KW-0297">G-protein coupled receptor</keyword>
<evidence type="ECO:0000256" key="4">
    <source>
        <dbReference type="ARBA" id="ARBA00022989"/>
    </source>
</evidence>
<keyword evidence="8" id="KW-0325">Glycoprotein</keyword>
<evidence type="ECO:0000313" key="13">
    <source>
        <dbReference type="Proteomes" id="UP000472273"/>
    </source>
</evidence>
<evidence type="ECO:0000256" key="7">
    <source>
        <dbReference type="ARBA" id="ARBA00023170"/>
    </source>
</evidence>
<dbReference type="Proteomes" id="UP000472273">
    <property type="component" value="Unplaced"/>
</dbReference>
<feature type="transmembrane region" description="Helical" evidence="10">
    <location>
        <begin position="169"/>
        <end position="189"/>
    </location>
</feature>
<evidence type="ECO:0000256" key="10">
    <source>
        <dbReference type="SAM" id="Phobius"/>
    </source>
</evidence>
<evidence type="ECO:0000259" key="11">
    <source>
        <dbReference type="PROSITE" id="PS50262"/>
    </source>
</evidence>
<dbReference type="InterPro" id="IPR000276">
    <property type="entry name" value="GPCR_Rhodpsn"/>
</dbReference>
<feature type="transmembrane region" description="Helical" evidence="10">
    <location>
        <begin position="106"/>
        <end position="124"/>
    </location>
</feature>
<dbReference type="InterPro" id="IPR017452">
    <property type="entry name" value="GPCR_Rhodpsn_7TM"/>
</dbReference>
<keyword evidence="3 10" id="KW-0812">Transmembrane</keyword>
<feature type="transmembrane region" description="Helical" evidence="10">
    <location>
        <begin position="278"/>
        <end position="302"/>
    </location>
</feature>
<dbReference type="GeneTree" id="ENSGT00940000161671"/>
<dbReference type="PANTHER" id="PTHR24246:SF1">
    <property type="entry name" value="ADENOSINE RECEPTOR A1"/>
    <property type="match status" value="1"/>
</dbReference>
<organism evidence="12 13">
    <name type="scientific">Pseudonaja textilis</name>
    <name type="common">Eastern brown snake</name>
    <dbReference type="NCBI Taxonomy" id="8673"/>
    <lineage>
        <taxon>Eukaryota</taxon>
        <taxon>Metazoa</taxon>
        <taxon>Chordata</taxon>
        <taxon>Craniata</taxon>
        <taxon>Vertebrata</taxon>
        <taxon>Euteleostomi</taxon>
        <taxon>Lepidosauria</taxon>
        <taxon>Squamata</taxon>
        <taxon>Bifurcata</taxon>
        <taxon>Unidentata</taxon>
        <taxon>Episquamata</taxon>
        <taxon>Toxicofera</taxon>
        <taxon>Serpentes</taxon>
        <taxon>Colubroidea</taxon>
        <taxon>Elapidae</taxon>
        <taxon>Hydrophiinae</taxon>
        <taxon>Pseudonaja</taxon>
    </lineage>
</organism>
<keyword evidence="6 10" id="KW-0472">Membrane</keyword>
<dbReference type="CDD" id="cd00637">
    <property type="entry name" value="7tm_classA_rhodopsin-like"/>
    <property type="match status" value="1"/>
</dbReference>
<dbReference type="GO" id="GO:0005886">
    <property type="term" value="C:plasma membrane"/>
    <property type="evidence" value="ECO:0007669"/>
    <property type="project" value="UniProtKB-SubCell"/>
</dbReference>
<dbReference type="AlphaFoldDB" id="A0A670YJ23"/>